<protein>
    <recommendedName>
        <fullName evidence="1">PsbP C-terminal domain-containing protein</fullName>
    </recommendedName>
</protein>
<dbReference type="Proteomes" id="UP001141253">
    <property type="component" value="Chromosome 8"/>
</dbReference>
<dbReference type="SUPFAM" id="SSF55724">
    <property type="entry name" value="Mog1p/PsbP-like"/>
    <property type="match status" value="1"/>
</dbReference>
<gene>
    <name evidence="2" type="ORF">OIU77_012637</name>
</gene>
<evidence type="ECO:0000313" key="2">
    <source>
        <dbReference type="EMBL" id="KAJ6322832.1"/>
    </source>
</evidence>
<dbReference type="Pfam" id="PF01789">
    <property type="entry name" value="PsbP"/>
    <property type="match status" value="1"/>
</dbReference>
<proteinExistence type="predicted"/>
<dbReference type="InterPro" id="IPR002683">
    <property type="entry name" value="PsbP_C"/>
</dbReference>
<name>A0ABQ9A4H5_9ROSI</name>
<evidence type="ECO:0000313" key="3">
    <source>
        <dbReference type="Proteomes" id="UP001141253"/>
    </source>
</evidence>
<keyword evidence="3" id="KW-1185">Reference proteome</keyword>
<reference evidence="2" key="1">
    <citation type="submission" date="2022-10" db="EMBL/GenBank/DDBJ databases">
        <authorList>
            <person name="Hyden B.L."/>
            <person name="Feng K."/>
            <person name="Yates T."/>
            <person name="Jawdy S."/>
            <person name="Smart L.B."/>
            <person name="Muchero W."/>
        </authorList>
    </citation>
    <scope>NUCLEOTIDE SEQUENCE</scope>
    <source>
        <tissue evidence="2">Shoot tip</tissue>
    </source>
</reference>
<accession>A0ABQ9A4H5</accession>
<organism evidence="2 3">
    <name type="scientific">Salix suchowensis</name>
    <dbReference type="NCBI Taxonomy" id="1278906"/>
    <lineage>
        <taxon>Eukaryota</taxon>
        <taxon>Viridiplantae</taxon>
        <taxon>Streptophyta</taxon>
        <taxon>Embryophyta</taxon>
        <taxon>Tracheophyta</taxon>
        <taxon>Spermatophyta</taxon>
        <taxon>Magnoliopsida</taxon>
        <taxon>eudicotyledons</taxon>
        <taxon>Gunneridae</taxon>
        <taxon>Pentapetalae</taxon>
        <taxon>rosids</taxon>
        <taxon>fabids</taxon>
        <taxon>Malpighiales</taxon>
        <taxon>Salicaceae</taxon>
        <taxon>Saliceae</taxon>
        <taxon>Salix</taxon>
    </lineage>
</organism>
<feature type="domain" description="PsbP C-terminal" evidence="1">
    <location>
        <begin position="16"/>
        <end position="45"/>
    </location>
</feature>
<dbReference type="EMBL" id="JAPFFI010000023">
    <property type="protein sequence ID" value="KAJ6322832.1"/>
    <property type="molecule type" value="Genomic_DNA"/>
</dbReference>
<comment type="caution">
    <text evidence="2">The sequence shown here is derived from an EMBL/GenBank/DDBJ whole genome shotgun (WGS) entry which is preliminary data.</text>
</comment>
<evidence type="ECO:0000259" key="1">
    <source>
        <dbReference type="Pfam" id="PF01789"/>
    </source>
</evidence>
<dbReference type="Gene3D" id="3.40.1000.10">
    <property type="entry name" value="Mog1/PsbP, alpha/beta/alpha sandwich"/>
    <property type="match status" value="1"/>
</dbReference>
<reference evidence="2" key="2">
    <citation type="journal article" date="2023" name="Int. J. Mol. Sci.">
        <title>De Novo Assembly and Annotation of 11 Diverse Shrub Willow (Salix) Genomes Reveals Novel Gene Organization in Sex-Linked Regions.</title>
        <authorList>
            <person name="Hyden B."/>
            <person name="Feng K."/>
            <person name="Yates T.B."/>
            <person name="Jawdy S."/>
            <person name="Cereghino C."/>
            <person name="Smart L.B."/>
            <person name="Muchero W."/>
        </authorList>
    </citation>
    <scope>NUCLEOTIDE SEQUENCE</scope>
    <source>
        <tissue evidence="2">Shoot tip</tissue>
    </source>
</reference>
<sequence>MVNQTSPSFAAETKKGFLLVSDRKDGYSFVYPFGWQEVVIGGQDKLDADGKVDYTTEFVAQAPNFTRHVLGAITTGNGMEGVSHNFTEQWIM</sequence>
<dbReference type="InterPro" id="IPR016123">
    <property type="entry name" value="Mog1/PsbP_a/b/a-sand"/>
</dbReference>